<evidence type="ECO:0000313" key="1">
    <source>
        <dbReference type="EMBL" id="KAI0043549.1"/>
    </source>
</evidence>
<dbReference type="EMBL" id="MU276013">
    <property type="protein sequence ID" value="KAI0043549.1"/>
    <property type="molecule type" value="Genomic_DNA"/>
</dbReference>
<gene>
    <name evidence="1" type="ORF">FA95DRAFT_1563179</name>
</gene>
<reference evidence="1" key="2">
    <citation type="journal article" date="2022" name="New Phytol.">
        <title>Evolutionary transition to the ectomycorrhizal habit in the genomes of a hyperdiverse lineage of mushroom-forming fungi.</title>
        <authorList>
            <person name="Looney B."/>
            <person name="Miyauchi S."/>
            <person name="Morin E."/>
            <person name="Drula E."/>
            <person name="Courty P.E."/>
            <person name="Kohler A."/>
            <person name="Kuo A."/>
            <person name="LaButti K."/>
            <person name="Pangilinan J."/>
            <person name="Lipzen A."/>
            <person name="Riley R."/>
            <person name="Andreopoulos W."/>
            <person name="He G."/>
            <person name="Johnson J."/>
            <person name="Nolan M."/>
            <person name="Tritt A."/>
            <person name="Barry K.W."/>
            <person name="Grigoriev I.V."/>
            <person name="Nagy L.G."/>
            <person name="Hibbett D."/>
            <person name="Henrissat B."/>
            <person name="Matheny P.B."/>
            <person name="Labbe J."/>
            <person name="Martin F.M."/>
        </authorList>
    </citation>
    <scope>NUCLEOTIDE SEQUENCE</scope>
    <source>
        <strain evidence="1">FP105234-sp</strain>
    </source>
</reference>
<name>A0ACB8RHD0_9AGAM</name>
<proteinExistence type="predicted"/>
<feature type="non-terminal residue" evidence="1">
    <location>
        <position position="699"/>
    </location>
</feature>
<dbReference type="Proteomes" id="UP000814033">
    <property type="component" value="Unassembled WGS sequence"/>
</dbReference>
<reference evidence="1" key="1">
    <citation type="submission" date="2021-02" db="EMBL/GenBank/DDBJ databases">
        <authorList>
            <consortium name="DOE Joint Genome Institute"/>
            <person name="Ahrendt S."/>
            <person name="Looney B.P."/>
            <person name="Miyauchi S."/>
            <person name="Morin E."/>
            <person name="Drula E."/>
            <person name="Courty P.E."/>
            <person name="Chicoki N."/>
            <person name="Fauchery L."/>
            <person name="Kohler A."/>
            <person name="Kuo A."/>
            <person name="Labutti K."/>
            <person name="Pangilinan J."/>
            <person name="Lipzen A."/>
            <person name="Riley R."/>
            <person name="Andreopoulos W."/>
            <person name="He G."/>
            <person name="Johnson J."/>
            <person name="Barry K.W."/>
            <person name="Grigoriev I.V."/>
            <person name="Nagy L."/>
            <person name="Hibbett D."/>
            <person name="Henrissat B."/>
            <person name="Matheny P.B."/>
            <person name="Labbe J."/>
            <person name="Martin F."/>
        </authorList>
    </citation>
    <scope>NUCLEOTIDE SEQUENCE</scope>
    <source>
        <strain evidence="1">FP105234-sp</strain>
    </source>
</reference>
<protein>
    <submittedName>
        <fullName evidence="1">Uncharacterized protein</fullName>
    </submittedName>
</protein>
<accession>A0ACB8RHD0</accession>
<organism evidence="1 2">
    <name type="scientific">Auriscalpium vulgare</name>
    <dbReference type="NCBI Taxonomy" id="40419"/>
    <lineage>
        <taxon>Eukaryota</taxon>
        <taxon>Fungi</taxon>
        <taxon>Dikarya</taxon>
        <taxon>Basidiomycota</taxon>
        <taxon>Agaricomycotina</taxon>
        <taxon>Agaricomycetes</taxon>
        <taxon>Russulales</taxon>
        <taxon>Auriscalpiaceae</taxon>
        <taxon>Auriscalpium</taxon>
    </lineage>
</organism>
<comment type="caution">
    <text evidence="1">The sequence shown here is derived from an EMBL/GenBank/DDBJ whole genome shotgun (WGS) entry which is preliminary data.</text>
</comment>
<evidence type="ECO:0000313" key="2">
    <source>
        <dbReference type="Proteomes" id="UP000814033"/>
    </source>
</evidence>
<keyword evidence="2" id="KW-1185">Reference proteome</keyword>
<sequence length="699" mass="78551">MSSLVAAPFSRQASQTDAQAFWYATTQGRSANLQLQESCGPSLRPSAVAEQVIDGELEALYAAARFLNSQRNTLVAKTSILPPEVLSRIFQFLAVVHRYDPERRTARLGRSCKSLGWIVVTHVCRCWRQVVVDDPSFWCTLSPGMSRKWNAETIARSMDYPMSVEINDDSWLSMDISPFPPFERSQPSILAPLLPRIKDLSIRVEATPLEAFLPDLMAFSAPMMETLTLHVPNRYRHDRTPVLTDLFAGKTSLRTISLSGVSFSWSCFPAGRLTHLTLTGVSDAPPVVGSWVQFLEILEQSPMLEVLALTNCFPPRERPAAVARRVAEFPHMTKVDLSGHPSDAVNIMSHIVTPTSTCCYLQCNGSIPEYDAFATLAISLFQAKALASIRTFAIRFEKDSLQLLLFLDRYDLDGLTTPTTPSLMDPVLALHWDGDVSHTLLISLLQRVAEEIRAEDVQTLLLEGGRNYCFKASPWLDIFCRFTEVENLWIRSRAEPSFLSTLAMSNPSAAFHASGSIAPQPEPLFRSSMSFPRLHSLCLDVDGSGLAFQPLLAAVEGRRSHGASLTRLVLSGCSSLDPTQVKMLHPLVQILEGWRRVSGRHHRETVSSLGRDLPSSWATLVAAAKRDRTSQRTTYSDYRRFGFWWPPRYEKFVYDLNHAQDTDRYFPVDDSERYRYLYDLEKNPDGRYPPESIALMYIS</sequence>